<proteinExistence type="predicted"/>
<sequence length="310" mass="34720">MQNKQNSKPSKEYENSQGKQNKRTNNKEKVTKHYTIVENGQSNVKTSENRRKTVVIESEGKLIKVDIVKSGNIEKSQKKKAKPKVEMTECDEVEIMSCDDSSESEAEFEIQTKKIKLSPNVETNKKRKAGVAKVKKASTKTMNKEASKRQLTDCKDDGIHNKTSAKKLKISDDQVLKKTSKKSADTRKVTSKSKKKVAATTKTSNKKKQLDKHSPVKKTDVDMLSQIDHTDVTAVLLHMEGGNSGMPFKGPGTSTNGDLMDDSSSQEEEESDWEEVEDHPGSKSPDKSQISKEPIEITLDVPEIIKHRYI</sequence>
<evidence type="ECO:0000313" key="3">
    <source>
        <dbReference type="Proteomes" id="UP001217089"/>
    </source>
</evidence>
<feature type="compositionally biased region" description="Basic and acidic residues" evidence="1">
    <location>
        <begin position="211"/>
        <end position="221"/>
    </location>
</feature>
<feature type="compositionally biased region" description="Acidic residues" evidence="1">
    <location>
        <begin position="259"/>
        <end position="277"/>
    </location>
</feature>
<comment type="caution">
    <text evidence="2">The sequence shown here is derived from an EMBL/GenBank/DDBJ whole genome shotgun (WGS) entry which is preliminary data.</text>
</comment>
<dbReference type="EMBL" id="JARBDR010000918">
    <property type="protein sequence ID" value="KAJ8302309.1"/>
    <property type="molecule type" value="Genomic_DNA"/>
</dbReference>
<feature type="compositionally biased region" description="Basic and acidic residues" evidence="1">
    <location>
        <begin position="278"/>
        <end position="295"/>
    </location>
</feature>
<organism evidence="2 3">
    <name type="scientific">Tegillarca granosa</name>
    <name type="common">Malaysian cockle</name>
    <name type="synonym">Anadara granosa</name>
    <dbReference type="NCBI Taxonomy" id="220873"/>
    <lineage>
        <taxon>Eukaryota</taxon>
        <taxon>Metazoa</taxon>
        <taxon>Spiralia</taxon>
        <taxon>Lophotrochozoa</taxon>
        <taxon>Mollusca</taxon>
        <taxon>Bivalvia</taxon>
        <taxon>Autobranchia</taxon>
        <taxon>Pteriomorphia</taxon>
        <taxon>Arcoida</taxon>
        <taxon>Arcoidea</taxon>
        <taxon>Arcidae</taxon>
        <taxon>Tegillarca</taxon>
    </lineage>
</organism>
<gene>
    <name evidence="2" type="ORF">KUTeg_021296</name>
</gene>
<feature type="compositionally biased region" description="Basic and acidic residues" evidence="1">
    <location>
        <begin position="142"/>
        <end position="158"/>
    </location>
</feature>
<feature type="region of interest" description="Disordered" evidence="1">
    <location>
        <begin position="177"/>
        <end position="223"/>
    </location>
</feature>
<feature type="region of interest" description="Disordered" evidence="1">
    <location>
        <begin position="136"/>
        <end position="158"/>
    </location>
</feature>
<protein>
    <submittedName>
        <fullName evidence="2">Uncharacterized protein</fullName>
    </submittedName>
</protein>
<feature type="compositionally biased region" description="Basic and acidic residues" evidence="1">
    <location>
        <begin position="177"/>
        <end position="188"/>
    </location>
</feature>
<accession>A0ABQ9ECM8</accession>
<dbReference type="Proteomes" id="UP001217089">
    <property type="component" value="Unassembled WGS sequence"/>
</dbReference>
<feature type="region of interest" description="Disordered" evidence="1">
    <location>
        <begin position="1"/>
        <end position="48"/>
    </location>
</feature>
<keyword evidence="3" id="KW-1185">Reference proteome</keyword>
<evidence type="ECO:0000256" key="1">
    <source>
        <dbReference type="SAM" id="MobiDB-lite"/>
    </source>
</evidence>
<evidence type="ECO:0000313" key="2">
    <source>
        <dbReference type="EMBL" id="KAJ8302309.1"/>
    </source>
</evidence>
<name>A0ABQ9ECM8_TEGGR</name>
<feature type="region of interest" description="Disordered" evidence="1">
    <location>
        <begin position="242"/>
        <end position="298"/>
    </location>
</feature>
<reference evidence="2 3" key="1">
    <citation type="submission" date="2022-12" db="EMBL/GenBank/DDBJ databases">
        <title>Chromosome-level genome of Tegillarca granosa.</title>
        <authorList>
            <person name="Kim J."/>
        </authorList>
    </citation>
    <scope>NUCLEOTIDE SEQUENCE [LARGE SCALE GENOMIC DNA]</scope>
    <source>
        <strain evidence="2">Teg-2019</strain>
        <tissue evidence="2">Adductor muscle</tissue>
    </source>
</reference>